<evidence type="ECO:0000259" key="23">
    <source>
        <dbReference type="PROSITE" id="PS50135"/>
    </source>
</evidence>
<evidence type="ECO:0000256" key="15">
    <source>
        <dbReference type="ARBA" id="ARBA00023315"/>
    </source>
</evidence>
<dbReference type="InterPro" id="IPR013083">
    <property type="entry name" value="Znf_RING/FYVE/PHD"/>
</dbReference>
<evidence type="ECO:0000256" key="5">
    <source>
        <dbReference type="ARBA" id="ARBA00022679"/>
    </source>
</evidence>
<dbReference type="PROSITE" id="PS50135">
    <property type="entry name" value="ZF_ZZ_2"/>
    <property type="match status" value="1"/>
</dbReference>
<dbReference type="InterPro" id="IPR038547">
    <property type="entry name" value="RING_CBP-p300_sf"/>
</dbReference>
<feature type="region of interest" description="Disordered" evidence="19">
    <location>
        <begin position="798"/>
        <end position="867"/>
    </location>
</feature>
<dbReference type="Gene3D" id="1.10.246.20">
    <property type="entry name" value="Coactivator CBP, KIX domain"/>
    <property type="match status" value="1"/>
</dbReference>
<dbReference type="PRINTS" id="PR00503">
    <property type="entry name" value="BROMODOMAIN"/>
</dbReference>
<feature type="region of interest" description="Disordered" evidence="19">
    <location>
        <begin position="1433"/>
        <end position="1466"/>
    </location>
</feature>
<dbReference type="InterPro" id="IPR036529">
    <property type="entry name" value="KIX_dom_sf"/>
</dbReference>
<proteinExistence type="predicted"/>
<feature type="compositionally biased region" description="Low complexity" evidence="19">
    <location>
        <begin position="352"/>
        <end position="365"/>
    </location>
</feature>
<dbReference type="Gene3D" id="1.20.1020.10">
    <property type="entry name" value="TAZ domain"/>
    <property type="match status" value="3"/>
</dbReference>
<evidence type="ECO:0000259" key="22">
    <source>
        <dbReference type="PROSITE" id="PS50134"/>
    </source>
</evidence>
<evidence type="ECO:0000256" key="2">
    <source>
        <dbReference type="ARBA" id="ARBA00004123"/>
    </source>
</evidence>
<evidence type="ECO:0000256" key="10">
    <source>
        <dbReference type="ARBA" id="ARBA00023015"/>
    </source>
</evidence>
<dbReference type="InterPro" id="IPR011011">
    <property type="entry name" value="Znf_FYVE_PHD"/>
</dbReference>
<evidence type="ECO:0000313" key="25">
    <source>
        <dbReference type="EMBL" id="KAL3816713.1"/>
    </source>
</evidence>
<dbReference type="GO" id="GO:0005634">
    <property type="term" value="C:nucleus"/>
    <property type="evidence" value="ECO:0007669"/>
    <property type="project" value="UniProtKB-SubCell"/>
</dbReference>
<feature type="compositionally biased region" description="Polar residues" evidence="19">
    <location>
        <begin position="519"/>
        <end position="534"/>
    </location>
</feature>
<feature type="compositionally biased region" description="Low complexity" evidence="19">
    <location>
        <begin position="127"/>
        <end position="159"/>
    </location>
</feature>
<dbReference type="GO" id="GO:0140297">
    <property type="term" value="F:DNA-binding transcription factor binding"/>
    <property type="evidence" value="ECO:0007669"/>
    <property type="project" value="UniProtKB-ARBA"/>
</dbReference>
<dbReference type="PROSITE" id="PS50134">
    <property type="entry name" value="ZF_TAZ"/>
    <property type="match status" value="3"/>
</dbReference>
<dbReference type="PROSITE" id="PS51727">
    <property type="entry name" value="CBP_P300_HAT"/>
    <property type="match status" value="1"/>
</dbReference>
<feature type="compositionally biased region" description="Polar residues" evidence="19">
    <location>
        <begin position="801"/>
        <end position="810"/>
    </location>
</feature>
<dbReference type="GO" id="GO:0008270">
    <property type="term" value="F:zinc ion binding"/>
    <property type="evidence" value="ECO:0007669"/>
    <property type="project" value="UniProtKB-KW"/>
</dbReference>
<dbReference type="Gene3D" id="3.30.60.90">
    <property type="match status" value="1"/>
</dbReference>
<feature type="compositionally biased region" description="Low complexity" evidence="19">
    <location>
        <begin position="33"/>
        <end position="62"/>
    </location>
</feature>
<evidence type="ECO:0000256" key="11">
    <source>
        <dbReference type="ARBA" id="ARBA00023117"/>
    </source>
</evidence>
<dbReference type="SUPFAM" id="SSF47370">
    <property type="entry name" value="Bromodomain"/>
    <property type="match status" value="1"/>
</dbReference>
<dbReference type="SMART" id="SM00551">
    <property type="entry name" value="ZnF_TAZ"/>
    <property type="match status" value="3"/>
</dbReference>
<evidence type="ECO:0000259" key="20">
    <source>
        <dbReference type="PROSITE" id="PS50014"/>
    </source>
</evidence>
<evidence type="ECO:0000256" key="19">
    <source>
        <dbReference type="SAM" id="MobiDB-lite"/>
    </source>
</evidence>
<keyword evidence="8" id="KW-0862">Zinc</keyword>
<dbReference type="Gene3D" id="3.30.40.10">
    <property type="entry name" value="Zinc/RING finger domain, C3HC4 (zinc finger)"/>
    <property type="match status" value="1"/>
</dbReference>
<evidence type="ECO:0000256" key="16">
    <source>
        <dbReference type="ARBA" id="ARBA00048017"/>
    </source>
</evidence>
<sequence length="1785" mass="201932">MQMGPPYDYEGAAAQLPSNQRQMMSVPPQAQFPPGGNNPQHHQQQLPQVGAPNPYGGYPGQPQHHRQSMTMQGGPQAGNAGFMHQPSPNQAHRNSLPPSMNMGHQYLNQGGYNLNLNQQGMPPPPQQQQYGHPPQQHGYQPQQHLQQHPQQQQHQMLHQNTGGYSHPSQQQQNMQQQQLPQLYGQQPSYGHQSSNAGSTQSESQSSTVTGAPLNFNTPPMNDSNAMTEAVEGFSGGGSEENYVQQFLPSGLNGDWQSDNDMHHRREMIQHIVKLLKQKDKNASPEWLTKLPQMVKQLEVSLYRSAPSFKAYSDTSTLKSRLQQLAMVIAKKTQQTKDGSGEGGNDSGGGGQSLSHVQSSRRSLSSAIVGQQRGMGENDDVMGNFNMQSAPSGAGRGDNNASGGDEAMSNQHGNPIDPDWKIRIRHKQQRLLLLHHSSKCPYEIGKCKVTLYCGEMKELWKHMARCTDNECRVPHCFSSRSILSHYRKCKDPRCPACGPVRDTVRKTQENQRRRSQQQSEGTLVSSNSMEGIGGRNNNYGMPQDIMGAMQRPNNDNMGIFQQVSSSNAPLVNHMGSNMMVPSQMNNMSNVMQGINNLSHQISGPMTNDSIHNSGAGMQPTTTNSMFLPGQQNHSSSISTAPPQQLSVGSQMMINGSAYNSSSIQQMMHPPPNGISYDPNMNDANDSLKTEPDAKARHKRQRLLLLRHASKCTAENGTCTTTPHCADMKVLWKHIANCKDSYCKVRHCMSSRYVLSHYRRCKPPCNICDPVREIIKNGFNNIIEVDPAIMEGSGICTLASPPLETSTMQQPPTKKPKLEHSSGEMPPPMLSDSISNGKDQENPVSNSDMRQQVERQQSPKPNATNPTEDHSLLECFTTEQVKTHIQSLKTFAKLAPPELKIKCLEILKGLQTHEHGWVFAAPVNPDQLGLVDYFEIIKKPMDLGTIQKKLDAGSYHSFDDFRSDVHLTFENAMKYNEERTVVHEMAKGLKKKFETDFKKLMNQLEKEHFENSKKVQACVLCACEKLNFEPPVFFCNGANCPTTRIRRNTHFYISADKQYAWCNQCYGEIKGDVVDCGTSKVKKSELIKRKNDEVHEESWVQCDDCERWIHQICGLYNTRHDKDNKSAYSCPLCLLEKRNKTGDPPNLPEAPSANDIPRTKLSDWLERDVHKRVNARMKELAQEKAEAEVRLFVICLSAQLECSPYAQRNLNFNTNDFTQNISFEKAFKALSTGGPLTIRQVTSTDRKHEVRELMKARYAHKNYPDEFPYRCKCIVVFQNIDGVDVVLFALYVYEHGEDNPLPNKRTVYVSYLDSVHFMMPRKMRTFIYHEILISYLDYARHKGIYQAFIWACPPLKGDDYIFYAKPEDQKTPKDVRLRQWYLEMLQECQKRSIVGKVTNMYDQYFNDKTIDASVVPYFEGDYFPGEAENIIKELNDSSKNTSSGVGKKAASKSKKSGDGDANSDYKDGGRDPVMQKFCDAISGMKESFIVAFLECKDAKPENLVVSKEIMVAREAYNKLMNESSKDENSFGGKRGEADEKQFDRFGRTIRVIDDDVEEIDCEFFNTRQAFLDLCRGNHYQFDELRRAKHTSMMVLWHLQNREAPKFVQQCFACAREISSGVRHHCNVCPDFDLCHECFQDPEVNRGSCTHLLEVVKVDAVPAASALTEEQRKERQRNIKLHIALIEHASQCKSTTCNSSNCMKMKTYLKHGQVCKIKAGGGCKICKRIWTLLRIHAQQCKNSNCPIPHCIAIRKRIRQLQLKQRAMDDRRRQEMNRHYRMGQISEAT</sequence>
<evidence type="ECO:0000259" key="21">
    <source>
        <dbReference type="PROSITE" id="PS50016"/>
    </source>
</evidence>
<feature type="compositionally biased region" description="Low complexity" evidence="19">
    <location>
        <begin position="169"/>
        <end position="209"/>
    </location>
</feature>
<feature type="compositionally biased region" description="Low complexity" evidence="19">
    <location>
        <begin position="105"/>
        <end position="120"/>
    </location>
</feature>
<dbReference type="Gene3D" id="2.10.110.40">
    <property type="match status" value="1"/>
</dbReference>
<evidence type="ECO:0000256" key="8">
    <source>
        <dbReference type="ARBA" id="ARBA00022833"/>
    </source>
</evidence>
<keyword evidence="7 18" id="KW-0863">Zinc-finger</keyword>
<evidence type="ECO:0000256" key="9">
    <source>
        <dbReference type="ARBA" id="ARBA00022853"/>
    </source>
</evidence>
<feature type="domain" description="TAZ-type" evidence="22">
    <location>
        <begin position="689"/>
        <end position="769"/>
    </location>
</feature>
<dbReference type="InterPro" id="IPR013178">
    <property type="entry name" value="Histone_AcTrfase_Rtt109/CBP"/>
</dbReference>
<dbReference type="Pfam" id="PF02135">
    <property type="entry name" value="zf-TAZ"/>
    <property type="match status" value="3"/>
</dbReference>
<feature type="compositionally biased region" description="Polar residues" evidence="19">
    <location>
        <begin position="86"/>
        <end position="98"/>
    </location>
</feature>
<evidence type="ECO:0000256" key="1">
    <source>
        <dbReference type="ARBA" id="ARBA00002581"/>
    </source>
</evidence>
<comment type="function">
    <text evidence="1">Acetyltransferase enzyme. Acetylates histones, giving a specific tag for transcriptional activation.</text>
</comment>
<dbReference type="PROSITE" id="PS50014">
    <property type="entry name" value="BROMODOMAIN_2"/>
    <property type="match status" value="1"/>
</dbReference>
<dbReference type="SUPFAM" id="SSF57850">
    <property type="entry name" value="RING/U-box"/>
    <property type="match status" value="1"/>
</dbReference>
<keyword evidence="5" id="KW-0808">Transferase</keyword>
<feature type="domain" description="ZZ-type" evidence="23">
    <location>
        <begin position="1603"/>
        <end position="1658"/>
    </location>
</feature>
<dbReference type="PANTHER" id="PTHR13808">
    <property type="entry name" value="CBP/P300-RELATED"/>
    <property type="match status" value="1"/>
</dbReference>
<evidence type="ECO:0000256" key="12">
    <source>
        <dbReference type="ARBA" id="ARBA00023159"/>
    </source>
</evidence>
<evidence type="ECO:0000256" key="7">
    <source>
        <dbReference type="ARBA" id="ARBA00022771"/>
    </source>
</evidence>
<gene>
    <name evidence="25" type="ORF">ACHAXA_002199</name>
</gene>
<feature type="domain" description="Bromo" evidence="20">
    <location>
        <begin position="909"/>
        <end position="981"/>
    </location>
</feature>
<comment type="caution">
    <text evidence="25">The sequence shown here is derived from an EMBL/GenBank/DDBJ whole genome shotgun (WGS) entry which is preliminary data.</text>
</comment>
<organism evidence="25 26">
    <name type="scientific">Cyclostephanos tholiformis</name>
    <dbReference type="NCBI Taxonomy" id="382380"/>
    <lineage>
        <taxon>Eukaryota</taxon>
        <taxon>Sar</taxon>
        <taxon>Stramenopiles</taxon>
        <taxon>Ochrophyta</taxon>
        <taxon>Bacillariophyta</taxon>
        <taxon>Coscinodiscophyceae</taxon>
        <taxon>Thalassiosirophycidae</taxon>
        <taxon>Stephanodiscales</taxon>
        <taxon>Stephanodiscaceae</taxon>
        <taxon>Cyclostephanos</taxon>
    </lineage>
</organism>
<dbReference type="PANTHER" id="PTHR13808:SF1">
    <property type="entry name" value="HISTONE ACETYLTRANSFERASE"/>
    <property type="match status" value="1"/>
</dbReference>
<dbReference type="PROSITE" id="PS50016">
    <property type="entry name" value="ZF_PHD_2"/>
    <property type="match status" value="1"/>
</dbReference>
<feature type="domain" description="PHD-type" evidence="21">
    <location>
        <begin position="1057"/>
        <end position="1134"/>
    </location>
</feature>
<dbReference type="InterPro" id="IPR000433">
    <property type="entry name" value="Znf_ZZ"/>
</dbReference>
<evidence type="ECO:0000256" key="18">
    <source>
        <dbReference type="PROSITE-ProRule" id="PRU00228"/>
    </source>
</evidence>
<dbReference type="EMBL" id="JALLPB020000135">
    <property type="protein sequence ID" value="KAL3816713.1"/>
    <property type="molecule type" value="Genomic_DNA"/>
</dbReference>
<dbReference type="Pfam" id="PF00569">
    <property type="entry name" value="ZZ"/>
    <property type="match status" value="1"/>
</dbReference>
<feature type="region of interest" description="Disordered" evidence="19">
    <location>
        <begin position="1"/>
        <end position="228"/>
    </location>
</feature>
<dbReference type="GO" id="GO:0004402">
    <property type="term" value="F:histone acetyltransferase activity"/>
    <property type="evidence" value="ECO:0007669"/>
    <property type="project" value="UniProtKB-ARBA"/>
</dbReference>
<reference evidence="25 26" key="1">
    <citation type="submission" date="2024-10" db="EMBL/GenBank/DDBJ databases">
        <title>Updated reference genomes for cyclostephanoid diatoms.</title>
        <authorList>
            <person name="Roberts W.R."/>
            <person name="Alverson A.J."/>
        </authorList>
    </citation>
    <scope>NUCLEOTIDE SEQUENCE [LARGE SCALE GENOMIC DNA]</scope>
    <source>
        <strain evidence="25 26">AJA228-03</strain>
    </source>
</reference>
<dbReference type="SMART" id="SM00297">
    <property type="entry name" value="BROMO"/>
    <property type="match status" value="1"/>
</dbReference>
<feature type="region of interest" description="Disordered" evidence="19">
    <location>
        <begin position="331"/>
        <end position="416"/>
    </location>
</feature>
<protein>
    <recommendedName>
        <fullName evidence="3">histone acetyltransferase</fullName>
        <ecNumber evidence="3">2.3.1.48</ecNumber>
    </recommendedName>
</protein>
<feature type="compositionally biased region" description="Polar residues" evidence="19">
    <location>
        <begin position="214"/>
        <end position="226"/>
    </location>
</feature>
<feature type="region of interest" description="Disordered" evidence="19">
    <location>
        <begin position="504"/>
        <end position="534"/>
    </location>
</feature>
<dbReference type="InterPro" id="IPR036427">
    <property type="entry name" value="Bromodomain-like_sf"/>
</dbReference>
<evidence type="ECO:0000256" key="4">
    <source>
        <dbReference type="ARBA" id="ARBA00022481"/>
    </source>
</evidence>
<keyword evidence="15" id="KW-0012">Acyltransferase</keyword>
<evidence type="ECO:0000259" key="24">
    <source>
        <dbReference type="PROSITE" id="PS51727"/>
    </source>
</evidence>
<dbReference type="InterPro" id="IPR000197">
    <property type="entry name" value="Znf_TAZ"/>
</dbReference>
<evidence type="ECO:0000256" key="13">
    <source>
        <dbReference type="ARBA" id="ARBA00023163"/>
    </source>
</evidence>
<dbReference type="SMART" id="SM00291">
    <property type="entry name" value="ZnF_ZZ"/>
    <property type="match status" value="1"/>
</dbReference>
<evidence type="ECO:0000256" key="17">
    <source>
        <dbReference type="PROSITE-ProRule" id="PRU00035"/>
    </source>
</evidence>
<dbReference type="InterPro" id="IPR035898">
    <property type="entry name" value="TAZ_dom_sf"/>
</dbReference>
<dbReference type="SMART" id="SM01250">
    <property type="entry name" value="KAT11"/>
    <property type="match status" value="1"/>
</dbReference>
<feature type="compositionally biased region" description="Basic and acidic residues" evidence="19">
    <location>
        <begin position="1453"/>
        <end position="1466"/>
    </location>
</feature>
<evidence type="ECO:0000256" key="14">
    <source>
        <dbReference type="ARBA" id="ARBA00023242"/>
    </source>
</evidence>
<comment type="subcellular location">
    <subcellularLocation>
        <location evidence="2">Nucleus</location>
    </subcellularLocation>
</comment>
<accession>A0ABD3RWV3</accession>
<evidence type="ECO:0000313" key="26">
    <source>
        <dbReference type="Proteomes" id="UP001530377"/>
    </source>
</evidence>
<comment type="catalytic activity">
    <reaction evidence="16">
        <text>L-lysyl-[protein] + acetyl-CoA = N(6)-acetyl-L-lysyl-[protein] + CoA + H(+)</text>
        <dbReference type="Rhea" id="RHEA:45948"/>
        <dbReference type="Rhea" id="RHEA-COMP:9752"/>
        <dbReference type="Rhea" id="RHEA-COMP:10731"/>
        <dbReference type="ChEBI" id="CHEBI:15378"/>
        <dbReference type="ChEBI" id="CHEBI:29969"/>
        <dbReference type="ChEBI" id="CHEBI:57287"/>
        <dbReference type="ChEBI" id="CHEBI:57288"/>
        <dbReference type="ChEBI" id="CHEBI:61930"/>
        <dbReference type="EC" id="2.3.1.48"/>
    </reaction>
</comment>
<keyword evidence="26" id="KW-1185">Reference proteome</keyword>
<feature type="domain" description="TAZ-type" evidence="22">
    <location>
        <begin position="1665"/>
        <end position="1750"/>
    </location>
</feature>
<dbReference type="SUPFAM" id="SSF57933">
    <property type="entry name" value="TAZ domain"/>
    <property type="match status" value="3"/>
</dbReference>
<keyword evidence="14" id="KW-0539">Nucleus</keyword>
<feature type="domain" description="CBP/p300-type HAT" evidence="24">
    <location>
        <begin position="1148"/>
        <end position="1601"/>
    </location>
</feature>
<dbReference type="GO" id="GO:0045944">
    <property type="term" value="P:positive regulation of transcription by RNA polymerase II"/>
    <property type="evidence" value="ECO:0007669"/>
    <property type="project" value="UniProtKB-ARBA"/>
</dbReference>
<feature type="domain" description="TAZ-type" evidence="22">
    <location>
        <begin position="416"/>
        <end position="499"/>
    </location>
</feature>
<dbReference type="InterPro" id="IPR019787">
    <property type="entry name" value="Znf_PHD-finger"/>
</dbReference>
<evidence type="ECO:0000256" key="3">
    <source>
        <dbReference type="ARBA" id="ARBA00013184"/>
    </source>
</evidence>
<dbReference type="SUPFAM" id="SSF57903">
    <property type="entry name" value="FYVE/PHD zinc finger"/>
    <property type="match status" value="1"/>
</dbReference>
<dbReference type="Pfam" id="PF08214">
    <property type="entry name" value="HAT_KAT11"/>
    <property type="match status" value="1"/>
</dbReference>
<keyword evidence="11 17" id="KW-0103">Bromodomain</keyword>
<keyword evidence="6" id="KW-0479">Metal-binding</keyword>
<keyword evidence="9" id="KW-0156">Chromatin regulator</keyword>
<keyword evidence="12" id="KW-0010">Activator</keyword>
<keyword evidence="4" id="KW-0488">Methylation</keyword>
<keyword evidence="13" id="KW-0804">Transcription</keyword>
<keyword evidence="10" id="KW-0805">Transcription regulation</keyword>
<feature type="compositionally biased region" description="Polar residues" evidence="19">
    <location>
        <begin position="830"/>
        <end position="864"/>
    </location>
</feature>
<evidence type="ECO:0000256" key="6">
    <source>
        <dbReference type="ARBA" id="ARBA00022723"/>
    </source>
</evidence>
<feature type="compositionally biased region" description="Gly residues" evidence="19">
    <location>
        <begin position="340"/>
        <end position="351"/>
    </location>
</feature>
<dbReference type="InterPro" id="IPR001487">
    <property type="entry name" value="Bromodomain"/>
</dbReference>
<dbReference type="InterPro" id="IPR043145">
    <property type="entry name" value="Znf_ZZ_sf"/>
</dbReference>
<name>A0ABD3RWV3_9STRA</name>
<dbReference type="EC" id="2.3.1.48" evidence="3"/>
<dbReference type="Pfam" id="PF00439">
    <property type="entry name" value="Bromodomain"/>
    <property type="match status" value="1"/>
</dbReference>
<dbReference type="CDD" id="cd15614">
    <property type="entry name" value="PHD_HAC_like"/>
    <property type="match status" value="1"/>
</dbReference>
<dbReference type="Proteomes" id="UP001530377">
    <property type="component" value="Unassembled WGS sequence"/>
</dbReference>
<dbReference type="Gene3D" id="1.20.920.10">
    <property type="entry name" value="Bromodomain-like"/>
    <property type="match status" value="1"/>
</dbReference>
<dbReference type="InterPro" id="IPR031162">
    <property type="entry name" value="CBP_P300_HAT"/>
</dbReference>